<protein>
    <submittedName>
        <fullName evidence="1">Uncharacterized protein</fullName>
    </submittedName>
</protein>
<accession>A0ACB9CEE4</accession>
<comment type="caution">
    <text evidence="1">The sequence shown here is derived from an EMBL/GenBank/DDBJ whole genome shotgun (WGS) entry which is preliminary data.</text>
</comment>
<name>A0ACB9CEE4_9ASTR</name>
<reference evidence="1 2" key="2">
    <citation type="journal article" date="2022" name="Mol. Ecol. Resour.">
        <title>The genomes of chicory, endive, great burdock and yacon provide insights into Asteraceae paleo-polyploidization history and plant inulin production.</title>
        <authorList>
            <person name="Fan W."/>
            <person name="Wang S."/>
            <person name="Wang H."/>
            <person name="Wang A."/>
            <person name="Jiang F."/>
            <person name="Liu H."/>
            <person name="Zhao H."/>
            <person name="Xu D."/>
            <person name="Zhang Y."/>
        </authorList>
    </citation>
    <scope>NUCLEOTIDE SEQUENCE [LARGE SCALE GENOMIC DNA]</scope>
    <source>
        <strain evidence="2">cv. Yunnan</strain>
        <tissue evidence="1">Leaves</tissue>
    </source>
</reference>
<evidence type="ECO:0000313" key="2">
    <source>
        <dbReference type="Proteomes" id="UP001056120"/>
    </source>
</evidence>
<dbReference type="EMBL" id="CM042038">
    <property type="protein sequence ID" value="KAI3732668.1"/>
    <property type="molecule type" value="Genomic_DNA"/>
</dbReference>
<keyword evidence="2" id="KW-1185">Reference proteome</keyword>
<sequence length="93" mass="10478">MPPSPSSRNRLPLTDDDFDALSSPSSSSSLRPIYPSSPSSSSSLKTIYTTRAALPFNSNLKAMKMVYPYTDTKTWSEKMMFTIFRQWQLDEAS</sequence>
<dbReference type="Proteomes" id="UP001056120">
    <property type="component" value="Linkage Group LG21"/>
</dbReference>
<proteinExistence type="predicted"/>
<reference evidence="2" key="1">
    <citation type="journal article" date="2022" name="Mol. Ecol. Resour.">
        <title>The genomes of chicory, endive, great burdock and yacon provide insights into Asteraceae palaeo-polyploidization history and plant inulin production.</title>
        <authorList>
            <person name="Fan W."/>
            <person name="Wang S."/>
            <person name="Wang H."/>
            <person name="Wang A."/>
            <person name="Jiang F."/>
            <person name="Liu H."/>
            <person name="Zhao H."/>
            <person name="Xu D."/>
            <person name="Zhang Y."/>
        </authorList>
    </citation>
    <scope>NUCLEOTIDE SEQUENCE [LARGE SCALE GENOMIC DNA]</scope>
    <source>
        <strain evidence="2">cv. Yunnan</strain>
    </source>
</reference>
<gene>
    <name evidence="1" type="ORF">L1987_63875</name>
</gene>
<evidence type="ECO:0000313" key="1">
    <source>
        <dbReference type="EMBL" id="KAI3732668.1"/>
    </source>
</evidence>
<organism evidence="1 2">
    <name type="scientific">Smallanthus sonchifolius</name>
    <dbReference type="NCBI Taxonomy" id="185202"/>
    <lineage>
        <taxon>Eukaryota</taxon>
        <taxon>Viridiplantae</taxon>
        <taxon>Streptophyta</taxon>
        <taxon>Embryophyta</taxon>
        <taxon>Tracheophyta</taxon>
        <taxon>Spermatophyta</taxon>
        <taxon>Magnoliopsida</taxon>
        <taxon>eudicotyledons</taxon>
        <taxon>Gunneridae</taxon>
        <taxon>Pentapetalae</taxon>
        <taxon>asterids</taxon>
        <taxon>campanulids</taxon>
        <taxon>Asterales</taxon>
        <taxon>Asteraceae</taxon>
        <taxon>Asteroideae</taxon>
        <taxon>Heliantheae alliance</taxon>
        <taxon>Millerieae</taxon>
        <taxon>Smallanthus</taxon>
    </lineage>
</organism>